<dbReference type="InterPro" id="IPR051162">
    <property type="entry name" value="T4SS_component"/>
</dbReference>
<dbReference type="SUPFAM" id="SSF52540">
    <property type="entry name" value="P-loop containing nucleoside triphosphate hydrolases"/>
    <property type="match status" value="1"/>
</dbReference>
<dbReference type="EMBL" id="JAOQJE010000008">
    <property type="protein sequence ID" value="MCU6789431.1"/>
    <property type="molecule type" value="Genomic_DNA"/>
</dbReference>
<feature type="compositionally biased region" description="Acidic residues" evidence="1">
    <location>
        <begin position="889"/>
        <end position="906"/>
    </location>
</feature>
<feature type="domain" description="TraG P-loop" evidence="2">
    <location>
        <begin position="684"/>
        <end position="821"/>
    </location>
</feature>
<dbReference type="Gene3D" id="3.40.50.300">
    <property type="entry name" value="P-loop containing nucleotide triphosphate hydrolases"/>
    <property type="match status" value="1"/>
</dbReference>
<feature type="compositionally biased region" description="Low complexity" evidence="1">
    <location>
        <begin position="228"/>
        <end position="237"/>
    </location>
</feature>
<evidence type="ECO:0000259" key="2">
    <source>
        <dbReference type="Pfam" id="PF19044"/>
    </source>
</evidence>
<proteinExistence type="predicted"/>
<feature type="domain" description="TraG P-loop" evidence="2">
    <location>
        <begin position="483"/>
        <end position="561"/>
    </location>
</feature>
<dbReference type="InterPro" id="IPR043964">
    <property type="entry name" value="P-loop_TraG"/>
</dbReference>
<gene>
    <name evidence="3" type="ORF">OCV66_10080</name>
</gene>
<organism evidence="3 4">
    <name type="scientific">Agathobaculum ammoniilyticum</name>
    <dbReference type="NCBI Taxonomy" id="2981778"/>
    <lineage>
        <taxon>Bacteria</taxon>
        <taxon>Bacillati</taxon>
        <taxon>Bacillota</taxon>
        <taxon>Clostridia</taxon>
        <taxon>Eubacteriales</taxon>
        <taxon>Butyricicoccaceae</taxon>
        <taxon>Agathobaculum</taxon>
    </lineage>
</organism>
<evidence type="ECO:0000313" key="4">
    <source>
        <dbReference type="Proteomes" id="UP001652397"/>
    </source>
</evidence>
<evidence type="ECO:0000313" key="3">
    <source>
        <dbReference type="EMBL" id="MCU6789431.1"/>
    </source>
</evidence>
<feature type="compositionally biased region" description="Basic residues" evidence="1">
    <location>
        <begin position="254"/>
        <end position="263"/>
    </location>
</feature>
<dbReference type="PANTHER" id="PTHR30121:SF6">
    <property type="entry name" value="SLR6007 PROTEIN"/>
    <property type="match status" value="1"/>
</dbReference>
<sequence>MNVKELIFGAQAGAAQSLTPADKDLQGSLPIADIDQGVIRTRDGRMVGLFEVLPMNFFLQNTAERERIISCFAAWLRIAPRRIQLLCLSQPVDVEHYTRRMQEFWERETAPLCRQCIEDNIRQVRSMVQDGAFTTRFFIAYQYEADMGPSPYTELYRIAATAKGYLARCGLTVVEPQYIDNQMVETVFGMLCKGTSRNIRLPVGFRFMLEDCFASAAAEEKAEADAAEASATEGAAARQENEDVETTDEETASKPKRGRKKRGAKTEKYKPTGVMDLICPASADFTARDCIELDGVYHAYLYIAGYGYRSLVRGGWLAALVGLGDGISLSVTLHRQPREKILPKVANSTMWSRSRMRDVDDTRADYEQMDSAIYAGQYIKSQMNRANEDYYDMYTLIEVTADTPELLKTRVAEVERFCSSQDIICKRCDYEEEQAFHSFLPVVSVAPEIARKARRNALLSGVAGAFPFYSMELCEQNGILIGSDRRSRSVCMLDIFDSDRYSNANVVGLGMSGAGKTFLLQLIAMRYRQQGRQVFLIAPYKGHEYRAACEAIGGLYIRLAPSSTDCINFMEIRRTSLDVDAELERTETRGDSLLADKISRLHIYFSLLRRSLTEEDMGRLDVALIRLYGRFGVTRDNDSLLDEDGQPRRQPTPRDFYDLLMEQEETKPLASVLSRFVNGSAANLGGETNIDMGNKYIVLDISDIGKDLLAFGTLLAADICLDYCKRSRSEQKIIILDEIWSLIGAGSNPEAAGFVLELFKTVRGYGAAAIGASQDLEDFFALENGKYGKALLNNARIKFALMTEPEEAALIQQHYHLTDEEMQMHAEFTRGQALLCAGRNRLGVDIIASERELELITTDPRDIERIRERQELERLRRQRADWAAGMTDTDQEDTDYDEYEDTEYDE</sequence>
<feature type="region of interest" description="Disordered" evidence="1">
    <location>
        <begin position="228"/>
        <end position="266"/>
    </location>
</feature>
<keyword evidence="4" id="KW-1185">Reference proteome</keyword>
<dbReference type="Pfam" id="PF19044">
    <property type="entry name" value="P-loop_TraG"/>
    <property type="match status" value="2"/>
</dbReference>
<protein>
    <recommendedName>
        <fullName evidence="2">TraG P-loop domain-containing protein</fullName>
    </recommendedName>
</protein>
<dbReference type="Gene3D" id="1.10.8.730">
    <property type="match status" value="1"/>
</dbReference>
<evidence type="ECO:0000256" key="1">
    <source>
        <dbReference type="SAM" id="MobiDB-lite"/>
    </source>
</evidence>
<name>A0ABT2U5V7_9FIRM</name>
<comment type="caution">
    <text evidence="3">The sequence shown here is derived from an EMBL/GenBank/DDBJ whole genome shotgun (WGS) entry which is preliminary data.</text>
</comment>
<dbReference type="CDD" id="cd01127">
    <property type="entry name" value="TrwB_TraG_TraD_VirD4"/>
    <property type="match status" value="1"/>
</dbReference>
<reference evidence="3 4" key="1">
    <citation type="journal article" date="2021" name="ISME Commun">
        <title>Automated analysis of genomic sequences facilitates high-throughput and comprehensive description of bacteria.</title>
        <authorList>
            <person name="Hitch T.C.A."/>
        </authorList>
    </citation>
    <scope>NUCLEOTIDE SEQUENCE [LARGE SCALE GENOMIC DNA]</scope>
    <source>
        <strain evidence="3 4">Sanger_34</strain>
    </source>
</reference>
<feature type="region of interest" description="Disordered" evidence="1">
    <location>
        <begin position="878"/>
        <end position="906"/>
    </location>
</feature>
<dbReference type="InterPro" id="IPR027417">
    <property type="entry name" value="P-loop_NTPase"/>
</dbReference>
<dbReference type="Proteomes" id="UP001652397">
    <property type="component" value="Unassembled WGS sequence"/>
</dbReference>
<accession>A0ABT2U5V7</accession>
<dbReference type="RefSeq" id="WP_262564392.1">
    <property type="nucleotide sequence ID" value="NZ_JAOQJE010000008.1"/>
</dbReference>
<dbReference type="PANTHER" id="PTHR30121">
    <property type="entry name" value="UNCHARACTERIZED PROTEIN YJGR-RELATED"/>
    <property type="match status" value="1"/>
</dbReference>